<evidence type="ECO:0000256" key="1">
    <source>
        <dbReference type="ARBA" id="ARBA00001936"/>
    </source>
</evidence>
<evidence type="ECO:0000259" key="18">
    <source>
        <dbReference type="SMART" id="SM01329"/>
    </source>
</evidence>
<evidence type="ECO:0000256" key="6">
    <source>
        <dbReference type="ARBA" id="ARBA00022532"/>
    </source>
</evidence>
<accession>H2J6R8</accession>
<dbReference type="GO" id="GO:0006099">
    <property type="term" value="P:tricarboxylic acid cycle"/>
    <property type="evidence" value="ECO:0007669"/>
    <property type="project" value="UniProtKB-KW"/>
</dbReference>
<feature type="binding site" evidence="13">
    <location>
        <position position="104"/>
    </location>
    <ligand>
        <name>D-threo-isocitrate</name>
        <dbReference type="ChEBI" id="CHEBI:15562"/>
    </ligand>
</feature>
<keyword evidence="20" id="KW-1185">Reference proteome</keyword>
<name>H2J6R8_MARPK</name>
<dbReference type="GO" id="GO:0004450">
    <property type="term" value="F:isocitrate dehydrogenase (NADP+) activity"/>
    <property type="evidence" value="ECO:0007669"/>
    <property type="project" value="UniProtKB-EC"/>
</dbReference>
<dbReference type="EC" id="1.1.1.42" evidence="4"/>
<feature type="binding site" evidence="14">
    <location>
        <position position="309"/>
    </location>
    <ligand>
        <name>NADP(+)</name>
        <dbReference type="ChEBI" id="CHEBI:58349"/>
    </ligand>
</feature>
<dbReference type="InterPro" id="IPR019818">
    <property type="entry name" value="IsoCit/isopropylmalate_DH_CS"/>
</dbReference>
<comment type="subunit">
    <text evidence="3">Homodimer.</text>
</comment>
<reference evidence="20" key="2">
    <citation type="submission" date="2012-01" db="EMBL/GenBank/DDBJ databases">
        <title>Complete sequence of chromosome of Marinitoga piezophila KA3.</title>
        <authorList>
            <person name="Lucas S."/>
            <person name="Han J."/>
            <person name="Lapidus A."/>
            <person name="Cheng J.-F."/>
            <person name="Goodwin L."/>
            <person name="Pitluck S."/>
            <person name="Peters L."/>
            <person name="Mikhailova N."/>
            <person name="Teshima H."/>
            <person name="Detter J.C."/>
            <person name="Han C."/>
            <person name="Tapia R."/>
            <person name="Land M."/>
            <person name="Hauser L."/>
            <person name="Kyrpides N."/>
            <person name="Ivanova N."/>
            <person name="Pagani I."/>
            <person name="Jebbar M."/>
            <person name="Vannier P."/>
            <person name="Oger P."/>
            <person name="Cario A."/>
            <person name="Bartlett D."/>
            <person name="Noll K.M."/>
            <person name="Woyke T."/>
        </authorList>
    </citation>
    <scope>NUCLEOTIDE SEQUENCE [LARGE SCALE GENOMIC DNA]</scope>
    <source>
        <strain evidence="20">DSM 14283 / JCM 11233 / KA3</strain>
    </source>
</reference>
<keyword evidence="11 15" id="KW-0464">Manganese</keyword>
<dbReference type="Gene3D" id="3.40.718.10">
    <property type="entry name" value="Isopropylmalate Dehydrogenase"/>
    <property type="match status" value="1"/>
</dbReference>
<dbReference type="STRING" id="443254.Marpi_1971"/>
<feature type="modified residue" description="Phosphoserine" evidence="17">
    <location>
        <position position="88"/>
    </location>
</feature>
<dbReference type="Pfam" id="PF00180">
    <property type="entry name" value="Iso_dh"/>
    <property type="match status" value="1"/>
</dbReference>
<evidence type="ECO:0000256" key="8">
    <source>
        <dbReference type="ARBA" id="ARBA00022842"/>
    </source>
</evidence>
<dbReference type="PANTHER" id="PTHR43504">
    <property type="entry name" value="ISOCITRATE DEHYDROGENASE [NADP]"/>
    <property type="match status" value="1"/>
</dbReference>
<dbReference type="RefSeq" id="WP_014297419.1">
    <property type="nucleotide sequence ID" value="NC_016751.1"/>
</dbReference>
<feature type="binding site" evidence="15">
    <location>
        <position position="264"/>
    </location>
    <ligand>
        <name>Mg(2+)</name>
        <dbReference type="ChEBI" id="CHEBI:18420"/>
    </ligand>
</feature>
<dbReference type="AlphaFoldDB" id="H2J6R8"/>
<comment type="similarity">
    <text evidence="2">Belongs to the isocitrate and isopropylmalate dehydrogenases family.</text>
</comment>
<evidence type="ECO:0000256" key="2">
    <source>
        <dbReference type="ARBA" id="ARBA00007769"/>
    </source>
</evidence>
<evidence type="ECO:0000313" key="19">
    <source>
        <dbReference type="EMBL" id="AEX86349.1"/>
    </source>
</evidence>
<feature type="binding site" evidence="13">
    <location>
        <position position="90"/>
    </location>
    <ligand>
        <name>D-threo-isocitrate</name>
        <dbReference type="ChEBI" id="CHEBI:15562"/>
    </ligand>
</feature>
<dbReference type="InterPro" id="IPR024084">
    <property type="entry name" value="IsoPropMal-DH-like_dom"/>
</dbReference>
<evidence type="ECO:0000256" key="16">
    <source>
        <dbReference type="PIRSR" id="PIRSR604439-4"/>
    </source>
</evidence>
<evidence type="ECO:0000256" key="9">
    <source>
        <dbReference type="ARBA" id="ARBA00022857"/>
    </source>
</evidence>
<dbReference type="GO" id="GO:0000287">
    <property type="term" value="F:magnesium ion binding"/>
    <property type="evidence" value="ECO:0007669"/>
    <property type="project" value="InterPro"/>
</dbReference>
<comment type="cofactor">
    <cofactor evidence="15">
        <name>Mg(2+)</name>
        <dbReference type="ChEBI" id="CHEBI:18420"/>
    </cofactor>
    <cofactor evidence="15">
        <name>Mn(2+)</name>
        <dbReference type="ChEBI" id="CHEBI:29035"/>
    </cofactor>
    <text evidence="15">Binds 1 Mg(2+) or Mn(2+) ion per subunit.</text>
</comment>
<evidence type="ECO:0000256" key="7">
    <source>
        <dbReference type="ARBA" id="ARBA00022723"/>
    </source>
</evidence>
<keyword evidence="8 15" id="KW-0460">Magnesium</keyword>
<dbReference type="HOGENOM" id="CLU_031953_7_1_0"/>
<evidence type="ECO:0000256" key="14">
    <source>
        <dbReference type="PIRSR" id="PIRSR604439-2"/>
    </source>
</evidence>
<gene>
    <name evidence="19" type="ordered locus">Marpi_1971</name>
</gene>
<feature type="site" description="Critical for catalysis" evidence="16">
    <location>
        <position position="201"/>
    </location>
</feature>
<evidence type="ECO:0000256" key="17">
    <source>
        <dbReference type="PIRSR" id="PIRSR604439-5"/>
    </source>
</evidence>
<comment type="catalytic activity">
    <reaction evidence="12">
        <text>D-threo-isocitrate + NADP(+) = 2-oxoglutarate + CO2 + NADPH</text>
        <dbReference type="Rhea" id="RHEA:19629"/>
        <dbReference type="ChEBI" id="CHEBI:15562"/>
        <dbReference type="ChEBI" id="CHEBI:16526"/>
        <dbReference type="ChEBI" id="CHEBI:16810"/>
        <dbReference type="ChEBI" id="CHEBI:57783"/>
        <dbReference type="ChEBI" id="CHEBI:58349"/>
        <dbReference type="EC" id="1.1.1.42"/>
    </reaction>
</comment>
<proteinExistence type="inferred from homology"/>
<protein>
    <recommendedName>
        <fullName evidence="4">isocitrate dehydrogenase (NADP(+))</fullName>
        <ecNumber evidence="4">1.1.1.42</ecNumber>
    </recommendedName>
</protein>
<dbReference type="PANTHER" id="PTHR43504:SF1">
    <property type="entry name" value="ISOCITRATE DEHYDROGENASE [NADP]"/>
    <property type="match status" value="1"/>
</dbReference>
<keyword evidence="5" id="KW-0329">Glyoxylate bypass</keyword>
<feature type="site" description="Critical for catalysis" evidence="16">
    <location>
        <position position="135"/>
    </location>
</feature>
<keyword evidence="10" id="KW-0560">Oxidoreductase</keyword>
<evidence type="ECO:0000256" key="10">
    <source>
        <dbReference type="ARBA" id="ARBA00023002"/>
    </source>
</evidence>
<dbReference type="GO" id="GO:0006097">
    <property type="term" value="P:glyoxylate cycle"/>
    <property type="evidence" value="ECO:0007669"/>
    <property type="project" value="UniProtKB-KW"/>
</dbReference>
<dbReference type="OrthoDB" id="9806254at2"/>
<dbReference type="PROSITE" id="PS00470">
    <property type="entry name" value="IDH_IMDH"/>
    <property type="match status" value="1"/>
</dbReference>
<evidence type="ECO:0000313" key="20">
    <source>
        <dbReference type="Proteomes" id="UP000007161"/>
    </source>
</evidence>
<evidence type="ECO:0000256" key="15">
    <source>
        <dbReference type="PIRSR" id="PIRSR604439-3"/>
    </source>
</evidence>
<evidence type="ECO:0000256" key="11">
    <source>
        <dbReference type="ARBA" id="ARBA00023211"/>
    </source>
</evidence>
<dbReference type="SUPFAM" id="SSF53659">
    <property type="entry name" value="Isocitrate/Isopropylmalate dehydrogenase-like"/>
    <property type="match status" value="1"/>
</dbReference>
<sequence length="370" mass="41232">MEIIDIVYIEGDGIGPFVMEAAMKVWNAAVGYVYNGSKKINWIEAYAGKKSLEKNGSLLPDETLKKLKEVKVGIKGPLETPVGSGYRSLNVALRQKLDLYACIRPVKYIPGIKAPVKSPENVDIVIFRENTEDVYAGIEWEENSKEAIEVIEFLNEKFKINLHNASIGIKPISEFRTKRLMKMAIDYAVKNNRKKITIVHKGNIMKYTEGNFRKWCYEIAEEHKDLIDKNSIEINDVIADNMFQQLLLKPEKYDILVTPNLNGDYLSDAAAAQVGGIGIVPGGNIGDEIALFEPTHGTAPAIKDPKMANPTSLILSGVMMFEYLEMKEVSSLIENSLKKCIKSGIATKDIMPDNPVSAVKFAAKIIENFN</sequence>
<feature type="modified residue" description="N6-acetyllysine" evidence="17">
    <location>
        <position position="117"/>
    </location>
</feature>
<dbReference type="SMART" id="SM01329">
    <property type="entry name" value="Iso_dh"/>
    <property type="match status" value="1"/>
</dbReference>
<dbReference type="InterPro" id="IPR004439">
    <property type="entry name" value="Isocitrate_DH_NADP_dimer_prok"/>
</dbReference>
<feature type="binding site" evidence="13">
    <location>
        <position position="128"/>
    </location>
    <ligand>
        <name>D-threo-isocitrate</name>
        <dbReference type="ChEBI" id="CHEBI:15562"/>
    </ligand>
</feature>
<dbReference type="Proteomes" id="UP000007161">
    <property type="component" value="Chromosome"/>
</dbReference>
<feature type="domain" description="Isopropylmalate dehydrogenase-like" evidence="18">
    <location>
        <begin position="5"/>
        <end position="365"/>
    </location>
</feature>
<comment type="cofactor">
    <cofactor evidence="1">
        <name>Mn(2+)</name>
        <dbReference type="ChEBI" id="CHEBI:29035"/>
    </cofactor>
</comment>
<evidence type="ECO:0000256" key="5">
    <source>
        <dbReference type="ARBA" id="ARBA00022435"/>
    </source>
</evidence>
<evidence type="ECO:0000256" key="3">
    <source>
        <dbReference type="ARBA" id="ARBA00011738"/>
    </source>
</evidence>
<keyword evidence="9 14" id="KW-0521">NADP</keyword>
<dbReference type="eggNOG" id="COG0538">
    <property type="taxonomic scope" value="Bacteria"/>
</dbReference>
<evidence type="ECO:0000256" key="13">
    <source>
        <dbReference type="PIRSR" id="PIRSR604439-1"/>
    </source>
</evidence>
<dbReference type="KEGG" id="mpz:Marpi_1971"/>
<keyword evidence="6" id="KW-0816">Tricarboxylic acid cycle</keyword>
<feature type="modified residue" description="N6-succinyllysine" evidence="17">
    <location>
        <position position="75"/>
    </location>
</feature>
<evidence type="ECO:0000256" key="12">
    <source>
        <dbReference type="ARBA" id="ARBA00023554"/>
    </source>
</evidence>
<dbReference type="EMBL" id="CP003257">
    <property type="protein sequence ID" value="AEX86349.1"/>
    <property type="molecule type" value="Genomic_DNA"/>
</dbReference>
<feature type="binding site" evidence="13">
    <location>
        <position position="94"/>
    </location>
    <ligand>
        <name>D-threo-isocitrate</name>
        <dbReference type="ChEBI" id="CHEBI:15562"/>
    </ligand>
</feature>
<organism evidence="19 20">
    <name type="scientific">Marinitoga piezophila (strain DSM 14283 / JCM 11233 / KA3)</name>
    <dbReference type="NCBI Taxonomy" id="443254"/>
    <lineage>
        <taxon>Bacteria</taxon>
        <taxon>Thermotogati</taxon>
        <taxon>Thermotogota</taxon>
        <taxon>Thermotogae</taxon>
        <taxon>Petrotogales</taxon>
        <taxon>Petrotogaceae</taxon>
        <taxon>Marinitoga</taxon>
    </lineage>
</organism>
<dbReference type="GO" id="GO:0051287">
    <property type="term" value="F:NAD binding"/>
    <property type="evidence" value="ECO:0007669"/>
    <property type="project" value="InterPro"/>
</dbReference>
<feature type="binding site" evidence="13">
    <location>
        <position position="88"/>
    </location>
    <ligand>
        <name>D-threo-isocitrate</name>
        <dbReference type="ChEBI" id="CHEBI:15562"/>
    </ligand>
</feature>
<evidence type="ECO:0000256" key="4">
    <source>
        <dbReference type="ARBA" id="ARBA00013013"/>
    </source>
</evidence>
<reference evidence="19 20" key="1">
    <citation type="journal article" date="2012" name="J. Bacteriol.">
        <title>Complete Genome Sequence of the Thermophilic, Piezophilic, Heterotrophic Bacterium Marinitoga piezophila KA3.</title>
        <authorList>
            <person name="Lucas S."/>
            <person name="Han J."/>
            <person name="Lapidus A."/>
            <person name="Cheng J.F."/>
            <person name="Goodwin L.A."/>
            <person name="Pitluck S."/>
            <person name="Peters L."/>
            <person name="Mikhailova N."/>
            <person name="Teshima H."/>
            <person name="Detter J.C."/>
            <person name="Han C."/>
            <person name="Tapia R."/>
            <person name="Land M."/>
            <person name="Hauser L."/>
            <person name="Kyrpides N.C."/>
            <person name="Ivanova N."/>
            <person name="Pagani I."/>
            <person name="Vannier P."/>
            <person name="Oger P."/>
            <person name="Bartlett D.H."/>
            <person name="Noll K.M."/>
            <person name="Woyke T."/>
            <person name="Jebbar M."/>
        </authorList>
    </citation>
    <scope>NUCLEOTIDE SEQUENCE [LARGE SCALE GENOMIC DNA]</scope>
    <source>
        <strain evidence="20">DSM 14283 / JCM 11233 / KA3</strain>
    </source>
</reference>
<keyword evidence="7" id="KW-0479">Metal-binding</keyword>